<dbReference type="RefSeq" id="WP_344021906.1">
    <property type="nucleotide sequence ID" value="NZ_BAAABX010000019.1"/>
</dbReference>
<protein>
    <recommendedName>
        <fullName evidence="4">Antimicrobial peptide, SdpC family</fullName>
    </recommendedName>
</protein>
<feature type="signal peptide" evidence="1">
    <location>
        <begin position="1"/>
        <end position="31"/>
    </location>
</feature>
<sequence length="226" mass="23648">MVKFTSRNIIATVVASSIIAVGGVATQSAVAADGRAVSAPGKAQLKEAAKETAKYSDAELLQLLLAAQGPIADAHPELKRMLGFNASKPQTDQAALKKVIKGYLAAHPEFHKKMAVPFHSGDPVRVDAALRDFSVTFNDFLKKNGQPVNTGKAQVRAAGWFYMGAYVAIYVNALGAANAAVYTNAGVATNALATLVVVTWYLEDGKPSGSGIERDAFVGALTNALT</sequence>
<keyword evidence="3" id="KW-1185">Reference proteome</keyword>
<evidence type="ECO:0000313" key="2">
    <source>
        <dbReference type="EMBL" id="GAA0397645.1"/>
    </source>
</evidence>
<comment type="caution">
    <text evidence="2">The sequence shown here is derived from an EMBL/GenBank/DDBJ whole genome shotgun (WGS) entry which is preliminary data.</text>
</comment>
<reference evidence="2 3" key="1">
    <citation type="journal article" date="2019" name="Int. J. Syst. Evol. Microbiol.">
        <title>The Global Catalogue of Microorganisms (GCM) 10K type strain sequencing project: providing services to taxonomists for standard genome sequencing and annotation.</title>
        <authorList>
            <consortium name="The Broad Institute Genomics Platform"/>
            <consortium name="The Broad Institute Genome Sequencing Center for Infectious Disease"/>
            <person name="Wu L."/>
            <person name="Ma J."/>
        </authorList>
    </citation>
    <scope>NUCLEOTIDE SEQUENCE [LARGE SCALE GENOMIC DNA]</scope>
    <source>
        <strain evidence="2 3">JCM 4788</strain>
    </source>
</reference>
<organism evidence="2 3">
    <name type="scientific">Streptomyces luteireticuli</name>
    <dbReference type="NCBI Taxonomy" id="173858"/>
    <lineage>
        <taxon>Bacteria</taxon>
        <taxon>Bacillati</taxon>
        <taxon>Actinomycetota</taxon>
        <taxon>Actinomycetes</taxon>
        <taxon>Kitasatosporales</taxon>
        <taxon>Streptomycetaceae</taxon>
        <taxon>Streptomyces</taxon>
    </lineage>
</organism>
<dbReference type="EMBL" id="BAAABX010000019">
    <property type="protein sequence ID" value="GAA0397645.1"/>
    <property type="molecule type" value="Genomic_DNA"/>
</dbReference>
<gene>
    <name evidence="2" type="ORF">GCM10010357_18430</name>
</gene>
<dbReference type="Pfam" id="PF26137">
    <property type="entry name" value="Toxin_SdpC"/>
    <property type="match status" value="1"/>
</dbReference>
<keyword evidence="1" id="KW-0732">Signal</keyword>
<accession>A0ABN0YJR9</accession>
<dbReference type="InterPro" id="IPR023888">
    <property type="entry name" value="SdpC-like"/>
</dbReference>
<name>A0ABN0YJR9_9ACTN</name>
<dbReference type="Proteomes" id="UP001500879">
    <property type="component" value="Unassembled WGS sequence"/>
</dbReference>
<evidence type="ECO:0008006" key="4">
    <source>
        <dbReference type="Google" id="ProtNLM"/>
    </source>
</evidence>
<proteinExistence type="predicted"/>
<feature type="chain" id="PRO_5046610689" description="Antimicrobial peptide, SdpC family" evidence="1">
    <location>
        <begin position="32"/>
        <end position="226"/>
    </location>
</feature>
<evidence type="ECO:0000313" key="3">
    <source>
        <dbReference type="Proteomes" id="UP001500879"/>
    </source>
</evidence>
<evidence type="ECO:0000256" key="1">
    <source>
        <dbReference type="SAM" id="SignalP"/>
    </source>
</evidence>